<sequence length="67" mass="7833">MIDRIKEHEVKKGETLWDIARKHDIDIDTLIGANDINNMNRIRPGDLLKILPVKGMLYKILYLFSNL</sequence>
<dbReference type="EMBL" id="FUWM01000016">
    <property type="protein sequence ID" value="SJZ83657.1"/>
    <property type="molecule type" value="Genomic_DNA"/>
</dbReference>
<name>A0A1T4NXC0_9FIRM</name>
<dbReference type="SUPFAM" id="SSF54106">
    <property type="entry name" value="LysM domain"/>
    <property type="match status" value="1"/>
</dbReference>
<protein>
    <submittedName>
        <fullName evidence="2">LysM domain-containing protein</fullName>
    </submittedName>
</protein>
<dbReference type="STRING" id="142842.SAMN02745118_01963"/>
<dbReference type="Gene3D" id="3.10.350.10">
    <property type="entry name" value="LysM domain"/>
    <property type="match status" value="1"/>
</dbReference>
<evidence type="ECO:0000313" key="3">
    <source>
        <dbReference type="Proteomes" id="UP000190625"/>
    </source>
</evidence>
<reference evidence="3" key="1">
    <citation type="submission" date="2017-02" db="EMBL/GenBank/DDBJ databases">
        <authorList>
            <person name="Varghese N."/>
            <person name="Submissions S."/>
        </authorList>
    </citation>
    <scope>NUCLEOTIDE SEQUENCE [LARGE SCALE GENOMIC DNA]</scope>
    <source>
        <strain evidence="3">ATCC BAA-73</strain>
    </source>
</reference>
<proteinExistence type="predicted"/>
<keyword evidence="3" id="KW-1185">Reference proteome</keyword>
<feature type="domain" description="LysM" evidence="1">
    <location>
        <begin position="6"/>
        <end position="50"/>
    </location>
</feature>
<evidence type="ECO:0000313" key="2">
    <source>
        <dbReference type="EMBL" id="SJZ83657.1"/>
    </source>
</evidence>
<evidence type="ECO:0000259" key="1">
    <source>
        <dbReference type="PROSITE" id="PS51782"/>
    </source>
</evidence>
<accession>A0A1T4NXC0</accession>
<dbReference type="AlphaFoldDB" id="A0A1T4NXC0"/>
<dbReference type="CDD" id="cd00118">
    <property type="entry name" value="LysM"/>
    <property type="match status" value="1"/>
</dbReference>
<gene>
    <name evidence="2" type="ORF">SAMN02745118_01963</name>
</gene>
<dbReference type="SMART" id="SM00257">
    <property type="entry name" value="LysM"/>
    <property type="match status" value="1"/>
</dbReference>
<dbReference type="Pfam" id="PF01476">
    <property type="entry name" value="LysM"/>
    <property type="match status" value="1"/>
</dbReference>
<dbReference type="InterPro" id="IPR036779">
    <property type="entry name" value="LysM_dom_sf"/>
</dbReference>
<dbReference type="RefSeq" id="WP_159442935.1">
    <property type="nucleotide sequence ID" value="NZ_FUWM01000016.1"/>
</dbReference>
<dbReference type="PROSITE" id="PS51782">
    <property type="entry name" value="LYSM"/>
    <property type="match status" value="1"/>
</dbReference>
<dbReference type="OrthoDB" id="9809488at2"/>
<dbReference type="Proteomes" id="UP000190625">
    <property type="component" value="Unassembled WGS sequence"/>
</dbReference>
<dbReference type="InterPro" id="IPR018392">
    <property type="entry name" value="LysM"/>
</dbReference>
<organism evidence="2 3">
    <name type="scientific">Selenihalanaerobacter shriftii</name>
    <dbReference type="NCBI Taxonomy" id="142842"/>
    <lineage>
        <taxon>Bacteria</taxon>
        <taxon>Bacillati</taxon>
        <taxon>Bacillota</taxon>
        <taxon>Clostridia</taxon>
        <taxon>Halanaerobiales</taxon>
        <taxon>Halobacteroidaceae</taxon>
        <taxon>Selenihalanaerobacter</taxon>
    </lineage>
</organism>